<feature type="compositionally biased region" description="Basic and acidic residues" evidence="1">
    <location>
        <begin position="47"/>
        <end position="60"/>
    </location>
</feature>
<sequence>MVLALTTIKLKVKNKRIACIYRFKYSRAFKVQKSGKFAAPNIQFFEKRGGKQNKGDDRGQRHLRKRKRADP</sequence>
<comment type="caution">
    <text evidence="2">The sequence shown here is derived from an EMBL/GenBank/DDBJ whole genome shotgun (WGS) entry which is preliminary data.</text>
</comment>
<feature type="region of interest" description="Disordered" evidence="1">
    <location>
        <begin position="47"/>
        <end position="71"/>
    </location>
</feature>
<keyword evidence="3" id="KW-1185">Reference proteome</keyword>
<accession>A0A9D4S7W0</accession>
<reference evidence="2" key="2">
    <citation type="submission" date="2020-11" db="EMBL/GenBank/DDBJ databases">
        <authorList>
            <person name="McCartney M.A."/>
            <person name="Auch B."/>
            <person name="Kono T."/>
            <person name="Mallez S."/>
            <person name="Becker A."/>
            <person name="Gohl D.M."/>
            <person name="Silverstein K.A.T."/>
            <person name="Koren S."/>
            <person name="Bechman K.B."/>
            <person name="Herman A."/>
            <person name="Abrahante J.E."/>
            <person name="Garbe J."/>
        </authorList>
    </citation>
    <scope>NUCLEOTIDE SEQUENCE</scope>
    <source>
        <strain evidence="2">Duluth1</strain>
        <tissue evidence="2">Whole animal</tissue>
    </source>
</reference>
<reference evidence="2" key="1">
    <citation type="journal article" date="2019" name="bioRxiv">
        <title>The Genome of the Zebra Mussel, Dreissena polymorpha: A Resource for Invasive Species Research.</title>
        <authorList>
            <person name="McCartney M.A."/>
            <person name="Auch B."/>
            <person name="Kono T."/>
            <person name="Mallez S."/>
            <person name="Zhang Y."/>
            <person name="Obille A."/>
            <person name="Becker A."/>
            <person name="Abrahante J.E."/>
            <person name="Garbe J."/>
            <person name="Badalamenti J.P."/>
            <person name="Herman A."/>
            <person name="Mangelson H."/>
            <person name="Liachko I."/>
            <person name="Sullivan S."/>
            <person name="Sone E.D."/>
            <person name="Koren S."/>
            <person name="Silverstein K.A.T."/>
            <person name="Beckman K.B."/>
            <person name="Gohl D.M."/>
        </authorList>
    </citation>
    <scope>NUCLEOTIDE SEQUENCE</scope>
    <source>
        <strain evidence="2">Duluth1</strain>
        <tissue evidence="2">Whole animal</tissue>
    </source>
</reference>
<evidence type="ECO:0000313" key="2">
    <source>
        <dbReference type="EMBL" id="KAH3893027.1"/>
    </source>
</evidence>
<dbReference type="AlphaFoldDB" id="A0A9D4S7W0"/>
<dbReference type="EMBL" id="JAIWYP010000001">
    <property type="protein sequence ID" value="KAH3893027.1"/>
    <property type="molecule type" value="Genomic_DNA"/>
</dbReference>
<feature type="compositionally biased region" description="Basic residues" evidence="1">
    <location>
        <begin position="61"/>
        <end position="71"/>
    </location>
</feature>
<name>A0A9D4S7W0_DREPO</name>
<protein>
    <submittedName>
        <fullName evidence="2">Uncharacterized protein</fullName>
    </submittedName>
</protein>
<evidence type="ECO:0000256" key="1">
    <source>
        <dbReference type="SAM" id="MobiDB-lite"/>
    </source>
</evidence>
<organism evidence="2 3">
    <name type="scientific">Dreissena polymorpha</name>
    <name type="common">Zebra mussel</name>
    <name type="synonym">Mytilus polymorpha</name>
    <dbReference type="NCBI Taxonomy" id="45954"/>
    <lineage>
        <taxon>Eukaryota</taxon>
        <taxon>Metazoa</taxon>
        <taxon>Spiralia</taxon>
        <taxon>Lophotrochozoa</taxon>
        <taxon>Mollusca</taxon>
        <taxon>Bivalvia</taxon>
        <taxon>Autobranchia</taxon>
        <taxon>Heteroconchia</taxon>
        <taxon>Euheterodonta</taxon>
        <taxon>Imparidentia</taxon>
        <taxon>Neoheterodontei</taxon>
        <taxon>Myida</taxon>
        <taxon>Dreissenoidea</taxon>
        <taxon>Dreissenidae</taxon>
        <taxon>Dreissena</taxon>
    </lineage>
</organism>
<dbReference type="Proteomes" id="UP000828390">
    <property type="component" value="Unassembled WGS sequence"/>
</dbReference>
<evidence type="ECO:0000313" key="3">
    <source>
        <dbReference type="Proteomes" id="UP000828390"/>
    </source>
</evidence>
<proteinExistence type="predicted"/>
<gene>
    <name evidence="2" type="ORF">DPMN_017166</name>
</gene>